<dbReference type="EMBL" id="JAGPUO010000002">
    <property type="protein sequence ID" value="KAG5664932.1"/>
    <property type="molecule type" value="Genomic_DNA"/>
</dbReference>
<dbReference type="GO" id="GO:0003924">
    <property type="term" value="F:GTPase activity"/>
    <property type="evidence" value="ECO:0007669"/>
    <property type="project" value="InterPro"/>
</dbReference>
<evidence type="ECO:0000256" key="6">
    <source>
        <dbReference type="ARBA" id="ARBA00023136"/>
    </source>
</evidence>
<evidence type="ECO:0000259" key="8">
    <source>
        <dbReference type="PROSITE" id="PS51718"/>
    </source>
</evidence>
<feature type="compositionally biased region" description="Basic and acidic residues" evidence="7">
    <location>
        <begin position="16"/>
        <end position="28"/>
    </location>
</feature>
<dbReference type="InterPro" id="IPR027417">
    <property type="entry name" value="P-loop_NTPase"/>
</dbReference>
<dbReference type="PROSITE" id="PS51718">
    <property type="entry name" value="G_DYNAMIN_2"/>
    <property type="match status" value="1"/>
</dbReference>
<dbReference type="AlphaFoldDB" id="A0A9P7HHK7"/>
<evidence type="ECO:0000256" key="3">
    <source>
        <dbReference type="ARBA" id="ARBA00022801"/>
    </source>
</evidence>
<dbReference type="SUPFAM" id="SSF52540">
    <property type="entry name" value="P-loop containing nucleoside triphosphate hydrolases"/>
    <property type="match status" value="1"/>
</dbReference>
<dbReference type="Proteomes" id="UP000782241">
    <property type="component" value="Unassembled WGS sequence"/>
</dbReference>
<evidence type="ECO:0000256" key="1">
    <source>
        <dbReference type="ARBA" id="ARBA00004370"/>
    </source>
</evidence>
<comment type="subcellular location">
    <subcellularLocation>
        <location evidence="1">Membrane</location>
    </subcellularLocation>
</comment>
<feature type="region of interest" description="Disordered" evidence="7">
    <location>
        <begin position="1"/>
        <end position="31"/>
    </location>
</feature>
<organism evidence="9 10">
    <name type="scientific">Fusarium avenaceum</name>
    <dbReference type="NCBI Taxonomy" id="40199"/>
    <lineage>
        <taxon>Eukaryota</taxon>
        <taxon>Fungi</taxon>
        <taxon>Dikarya</taxon>
        <taxon>Ascomycota</taxon>
        <taxon>Pezizomycotina</taxon>
        <taxon>Sordariomycetes</taxon>
        <taxon>Hypocreomycetidae</taxon>
        <taxon>Hypocreales</taxon>
        <taxon>Nectriaceae</taxon>
        <taxon>Fusarium</taxon>
        <taxon>Fusarium tricinctum species complex</taxon>
    </lineage>
</organism>
<accession>A0A9P7HHK7</accession>
<dbReference type="InterPro" id="IPR027094">
    <property type="entry name" value="Mitofusin_fam"/>
</dbReference>
<keyword evidence="10" id="KW-1185">Reference proteome</keyword>
<proteinExistence type="predicted"/>
<dbReference type="Pfam" id="PF00350">
    <property type="entry name" value="Dynamin_N"/>
    <property type="match status" value="1"/>
</dbReference>
<dbReference type="PANTHER" id="PTHR10465">
    <property type="entry name" value="TRANSMEMBRANE GTPASE FZO1"/>
    <property type="match status" value="1"/>
</dbReference>
<dbReference type="InterPro" id="IPR030381">
    <property type="entry name" value="G_DYNAMIN_dom"/>
</dbReference>
<dbReference type="GO" id="GO:0005741">
    <property type="term" value="C:mitochondrial outer membrane"/>
    <property type="evidence" value="ECO:0007669"/>
    <property type="project" value="TreeGrafter"/>
</dbReference>
<keyword evidence="5" id="KW-0342">GTP-binding</keyword>
<comment type="caution">
    <text evidence="9">The sequence shown here is derived from an EMBL/GenBank/DDBJ whole genome shotgun (WGS) entry which is preliminary data.</text>
</comment>
<evidence type="ECO:0000256" key="7">
    <source>
        <dbReference type="SAM" id="MobiDB-lite"/>
    </source>
</evidence>
<evidence type="ECO:0000256" key="2">
    <source>
        <dbReference type="ARBA" id="ARBA00022741"/>
    </source>
</evidence>
<keyword evidence="6" id="KW-0472">Membrane</keyword>
<dbReference type="GO" id="GO:0051646">
    <property type="term" value="P:mitochondrion localization"/>
    <property type="evidence" value="ECO:0007669"/>
    <property type="project" value="TreeGrafter"/>
</dbReference>
<feature type="domain" description="Dynamin-type G" evidence="8">
    <location>
        <begin position="266"/>
        <end position="342"/>
    </location>
</feature>
<name>A0A9P7HHK7_9HYPO</name>
<evidence type="ECO:0000256" key="5">
    <source>
        <dbReference type="ARBA" id="ARBA00023134"/>
    </source>
</evidence>
<dbReference type="GO" id="GO:0008053">
    <property type="term" value="P:mitochondrial fusion"/>
    <property type="evidence" value="ECO:0007669"/>
    <property type="project" value="TreeGrafter"/>
</dbReference>
<keyword evidence="3" id="KW-0378">Hydrolase</keyword>
<sequence length="342" mass="37696">MDPKRRKNESTGKAPMKNERDRPMDEQTRNPQTISQTYHMTVGNGPTSAHASRLQAMLDSGDGGSTAGDGALDMAMLPDLPLLPPDGSGIDVHSPAQGTSIERLWYERHRAILGRSVNRAIHLLTALQEINTSWNVFYPRSDGAQGDPKTLNPRTNLMRTQSAALLVTTTMHRDSSRMIRRCDTSYQDDANAESSKMAEERGGTVPRLLASQLSPQLAVLNIDLKLGHLGQADLVHTLERASAASLLDGRIRSAVSHLQSLRARIEDLSSKVLITGDVNAGKSTFCNALLRRKVLPEDQQPCTAIFCEVLDAVENDNVEEIHAVQVDTTYNRRDEQTYDICF</sequence>
<reference evidence="9" key="1">
    <citation type="submission" date="2021-04" db="EMBL/GenBank/DDBJ databases">
        <title>Draft genome of Fusarium avenaceum strain F156N33, isolated from an atmospheric sample in Virginia.</title>
        <authorList>
            <person name="Yang S."/>
            <person name="Vinatzer B.A."/>
            <person name="Coleman J."/>
        </authorList>
    </citation>
    <scope>NUCLEOTIDE SEQUENCE</scope>
    <source>
        <strain evidence="9">F156N33</strain>
    </source>
</reference>
<evidence type="ECO:0000313" key="9">
    <source>
        <dbReference type="EMBL" id="KAG5664932.1"/>
    </source>
</evidence>
<dbReference type="Gene3D" id="3.40.50.300">
    <property type="entry name" value="P-loop containing nucleotide triphosphate hydrolases"/>
    <property type="match status" value="1"/>
</dbReference>
<dbReference type="InterPro" id="IPR045063">
    <property type="entry name" value="Dynamin_N"/>
</dbReference>
<protein>
    <recommendedName>
        <fullName evidence="8">Dynamin-type G domain-containing protein</fullName>
    </recommendedName>
</protein>
<dbReference type="GO" id="GO:0005525">
    <property type="term" value="F:GTP binding"/>
    <property type="evidence" value="ECO:0007669"/>
    <property type="project" value="UniProtKB-KW"/>
</dbReference>
<keyword evidence="4" id="KW-0175">Coiled coil</keyword>
<dbReference type="PANTHER" id="PTHR10465:SF0">
    <property type="entry name" value="SARCALUMENIN"/>
    <property type="match status" value="1"/>
</dbReference>
<evidence type="ECO:0000313" key="10">
    <source>
        <dbReference type="Proteomes" id="UP000782241"/>
    </source>
</evidence>
<gene>
    <name evidence="9" type="ORF">KAF25_008666</name>
</gene>
<evidence type="ECO:0000256" key="4">
    <source>
        <dbReference type="ARBA" id="ARBA00023054"/>
    </source>
</evidence>
<keyword evidence="2" id="KW-0547">Nucleotide-binding</keyword>